<dbReference type="Gene3D" id="3.40.50.10470">
    <property type="entry name" value="Translation initiation factor eif-2b, domain 2"/>
    <property type="match status" value="1"/>
</dbReference>
<protein>
    <submittedName>
        <fullName evidence="2">S-methyl-5-thioribose-1-phosphate isomerase</fullName>
    </submittedName>
</protein>
<comment type="caution">
    <text evidence="2">The sequence shown here is derived from an EMBL/GenBank/DDBJ whole genome shotgun (WGS) entry which is preliminary data.</text>
</comment>
<dbReference type="InterPro" id="IPR042529">
    <property type="entry name" value="IF_2B-like_C"/>
</dbReference>
<organism evidence="2 3">
    <name type="scientific">Microbacterium sediminicola</name>
    <dbReference type="NCBI Taxonomy" id="415210"/>
    <lineage>
        <taxon>Bacteria</taxon>
        <taxon>Bacillati</taxon>
        <taxon>Actinomycetota</taxon>
        <taxon>Actinomycetes</taxon>
        <taxon>Micrococcales</taxon>
        <taxon>Microbacteriaceae</taxon>
        <taxon>Microbacterium</taxon>
    </lineage>
</organism>
<sequence length="369" mass="39360">MTDRSAHSRSATLEDSVVWDGETVRILDRRVFPSRVEWVVAHSPQEVASAIRDMVTQSSGPLYAACAGMSLAAFQARDEDLPVARARLAAAGDALAHARPTNKHPKDAVEAVLRRTEAATSTPELVELAIDEARRFEADYRDAGLRLGRAAVGLLPRRATILTHCWAEAYLFGVVRAAEEAGTELTWVATETRPYLQGARLTAHSLRELDNDVTLITDGMAAAALSSPRGAGSGAIDAALTAADRVAMDGSVINKVGTLGIAAAAHAFDIPFIGLVEAPDPEAPTGADVVIEDRDPREVLEVLGNRTASELVTDAWYPAFDCAPPRLVSWIATSRGAFRPDRMADYFTTDPEAMAAPPLSPDTVLGADQ</sequence>
<dbReference type="InterPro" id="IPR027363">
    <property type="entry name" value="M1Pi_N"/>
</dbReference>
<dbReference type="SUPFAM" id="SSF100950">
    <property type="entry name" value="NagB/RpiA/CoA transferase-like"/>
    <property type="match status" value="1"/>
</dbReference>
<dbReference type="InterPro" id="IPR037171">
    <property type="entry name" value="NagB/RpiA_transferase-like"/>
</dbReference>
<gene>
    <name evidence="2" type="ORF">GCM10009808_25530</name>
</gene>
<evidence type="ECO:0000256" key="1">
    <source>
        <dbReference type="RuleBase" id="RU003814"/>
    </source>
</evidence>
<dbReference type="Proteomes" id="UP001501690">
    <property type="component" value="Unassembled WGS sequence"/>
</dbReference>
<dbReference type="PANTHER" id="PTHR43475:SF1">
    <property type="entry name" value="METHYLTHIORIBOSE-1-PHOSPHATE ISOMERASE"/>
    <property type="match status" value="1"/>
</dbReference>
<evidence type="ECO:0000313" key="3">
    <source>
        <dbReference type="Proteomes" id="UP001501690"/>
    </source>
</evidence>
<name>A0ABN2IK74_9MICO</name>
<dbReference type="GO" id="GO:0016853">
    <property type="term" value="F:isomerase activity"/>
    <property type="evidence" value="ECO:0007669"/>
    <property type="project" value="UniProtKB-KW"/>
</dbReference>
<dbReference type="Gene3D" id="1.20.120.420">
    <property type="entry name" value="translation initiation factor eif-2b, domain 1"/>
    <property type="match status" value="1"/>
</dbReference>
<accession>A0ABN2IK74</accession>
<dbReference type="RefSeq" id="WP_344073252.1">
    <property type="nucleotide sequence ID" value="NZ_BAAAPL010000002.1"/>
</dbReference>
<proteinExistence type="inferred from homology"/>
<reference evidence="2 3" key="1">
    <citation type="journal article" date="2019" name="Int. J. Syst. Evol. Microbiol.">
        <title>The Global Catalogue of Microorganisms (GCM) 10K type strain sequencing project: providing services to taxonomists for standard genome sequencing and annotation.</title>
        <authorList>
            <consortium name="The Broad Institute Genomics Platform"/>
            <consortium name="The Broad Institute Genome Sequencing Center for Infectious Disease"/>
            <person name="Wu L."/>
            <person name="Ma J."/>
        </authorList>
    </citation>
    <scope>NUCLEOTIDE SEQUENCE [LARGE SCALE GENOMIC DNA]</scope>
    <source>
        <strain evidence="2 3">JCM 15577</strain>
    </source>
</reference>
<comment type="similarity">
    <text evidence="1">Belongs to the eIF-2B alpha/beta/delta subunits family.</text>
</comment>
<evidence type="ECO:0000313" key="2">
    <source>
        <dbReference type="EMBL" id="GAA1706431.1"/>
    </source>
</evidence>
<dbReference type="Pfam" id="PF01008">
    <property type="entry name" value="IF-2B"/>
    <property type="match status" value="1"/>
</dbReference>
<dbReference type="PANTHER" id="PTHR43475">
    <property type="entry name" value="METHYLTHIORIBOSE-1-PHOSPHATE ISOMERASE"/>
    <property type="match status" value="1"/>
</dbReference>
<dbReference type="EMBL" id="BAAAPL010000002">
    <property type="protein sequence ID" value="GAA1706431.1"/>
    <property type="molecule type" value="Genomic_DNA"/>
</dbReference>
<keyword evidence="3" id="KW-1185">Reference proteome</keyword>
<dbReference type="InterPro" id="IPR000649">
    <property type="entry name" value="IF-2B-related"/>
</dbReference>
<keyword evidence="2" id="KW-0413">Isomerase</keyword>